<evidence type="ECO:0000313" key="2">
    <source>
        <dbReference type="Proteomes" id="UP000282551"/>
    </source>
</evidence>
<proteinExistence type="predicted"/>
<dbReference type="EMBL" id="LR134355">
    <property type="protein sequence ID" value="VEG49864.1"/>
    <property type="molecule type" value="Genomic_DNA"/>
</dbReference>
<name>A0A3S4VEL6_MYCCI</name>
<dbReference type="RefSeq" id="WP_163791868.1">
    <property type="nucleotide sequence ID" value="NZ_AP022604.1"/>
</dbReference>
<evidence type="ECO:0000313" key="1">
    <source>
        <dbReference type="EMBL" id="VEG49864.1"/>
    </source>
</evidence>
<reference evidence="1 2" key="1">
    <citation type="submission" date="2018-12" db="EMBL/GenBank/DDBJ databases">
        <authorList>
            <consortium name="Pathogen Informatics"/>
        </authorList>
    </citation>
    <scope>NUCLEOTIDE SEQUENCE [LARGE SCALE GENOMIC DNA]</scope>
    <source>
        <strain evidence="1 2">NCTC10485</strain>
    </source>
</reference>
<keyword evidence="2" id="KW-1185">Reference proteome</keyword>
<gene>
    <name evidence="1" type="ORF">NCTC10485_04178</name>
</gene>
<sequence>MSDASTKPAALPRIAGVVLAATGLAHFVRPQLFEPMSKPLFPRKTRQHIYTNGSIETALGLGLISRRTRKLALLGGAGYIGYLGLNAARSGR</sequence>
<accession>A0A3S4VEL6</accession>
<dbReference type="AlphaFoldDB" id="A0A3S4VEL6"/>
<protein>
    <submittedName>
        <fullName evidence="1">Membrane protein</fullName>
    </submittedName>
</protein>
<organism evidence="1 2">
    <name type="scientific">Mycolicibacterium chitae</name>
    <name type="common">Mycobacterium chitae</name>
    <dbReference type="NCBI Taxonomy" id="1792"/>
    <lineage>
        <taxon>Bacteria</taxon>
        <taxon>Bacillati</taxon>
        <taxon>Actinomycetota</taxon>
        <taxon>Actinomycetes</taxon>
        <taxon>Mycobacteriales</taxon>
        <taxon>Mycobacteriaceae</taxon>
        <taxon>Mycolicibacterium</taxon>
    </lineage>
</organism>
<dbReference type="Proteomes" id="UP000282551">
    <property type="component" value="Chromosome"/>
</dbReference>